<dbReference type="EMBL" id="CADCVV010000011">
    <property type="protein sequence ID" value="CAA9481079.1"/>
    <property type="molecule type" value="Genomic_DNA"/>
</dbReference>
<feature type="compositionally biased region" description="Basic and acidic residues" evidence="1">
    <location>
        <begin position="75"/>
        <end position="85"/>
    </location>
</feature>
<name>A0A6J4RX81_9ACTN</name>
<protein>
    <submittedName>
        <fullName evidence="2">Uncharacterized protein</fullName>
    </submittedName>
</protein>
<feature type="compositionally biased region" description="Basic residues" evidence="1">
    <location>
        <begin position="29"/>
        <end position="39"/>
    </location>
</feature>
<evidence type="ECO:0000256" key="1">
    <source>
        <dbReference type="SAM" id="MobiDB-lite"/>
    </source>
</evidence>
<feature type="compositionally biased region" description="Polar residues" evidence="1">
    <location>
        <begin position="16"/>
        <end position="28"/>
    </location>
</feature>
<feature type="compositionally biased region" description="Basic and acidic residues" evidence="1">
    <location>
        <begin position="95"/>
        <end position="110"/>
    </location>
</feature>
<feature type="region of interest" description="Disordered" evidence="1">
    <location>
        <begin position="1"/>
        <end position="116"/>
    </location>
</feature>
<evidence type="ECO:0000313" key="2">
    <source>
        <dbReference type="EMBL" id="CAA9481079.1"/>
    </source>
</evidence>
<gene>
    <name evidence="2" type="ORF">AVDCRST_MAG17-168</name>
</gene>
<organism evidence="2">
    <name type="scientific">uncultured Solirubrobacterales bacterium</name>
    <dbReference type="NCBI Taxonomy" id="768556"/>
    <lineage>
        <taxon>Bacteria</taxon>
        <taxon>Bacillati</taxon>
        <taxon>Actinomycetota</taxon>
        <taxon>Thermoleophilia</taxon>
        <taxon>Solirubrobacterales</taxon>
        <taxon>environmental samples</taxon>
    </lineage>
</organism>
<proteinExistence type="predicted"/>
<sequence length="116" mass="12538">MIHASSVTKLRRYQAVPTNTTSDAINHAQSRRIHARTRPRRELPVAFVTESGDPEGLDGIRGRPAAVGDGKARRHEVARPTERGDPLGAVLGDEADGRAGDSNQHAERRVGPCRAT</sequence>
<accession>A0A6J4RX81</accession>
<reference evidence="2" key="1">
    <citation type="submission" date="2020-02" db="EMBL/GenBank/DDBJ databases">
        <authorList>
            <person name="Meier V. D."/>
        </authorList>
    </citation>
    <scope>NUCLEOTIDE SEQUENCE</scope>
    <source>
        <strain evidence="2">AVDCRST_MAG17</strain>
    </source>
</reference>
<dbReference type="AlphaFoldDB" id="A0A6J4RX81"/>